<evidence type="ECO:0000313" key="3">
    <source>
        <dbReference type="Proteomes" id="UP000054683"/>
    </source>
</evidence>
<name>A0A158IUM5_9BURK</name>
<dbReference type="AlphaFoldDB" id="A0A158IUM5"/>
<proteinExistence type="predicted"/>
<reference evidence="2 3" key="1">
    <citation type="submission" date="2016-01" db="EMBL/GenBank/DDBJ databases">
        <authorList>
            <person name="Oliw E.H."/>
        </authorList>
    </citation>
    <scope>NUCLEOTIDE SEQUENCE [LARGE SCALE GENOMIC DNA]</scope>
    <source>
        <strain evidence="2">LMG 27134</strain>
    </source>
</reference>
<accession>A0A158IUM5</accession>
<evidence type="ECO:0000313" key="2">
    <source>
        <dbReference type="EMBL" id="SAL59741.1"/>
    </source>
</evidence>
<sequence>MNTAWAGSGHAWEWFAIAGLGVFHGLNPAMGWLFAVALGLHRRSRQAVLLAIPPMALGHALSIGIVAALVATTGMVVDSHLIRIASGALLVAWAVYQVRYGHRHRVRVGMTTGFAGLVLWSFLMATAHGAGLMLIPALIPLCGSMAGGSSGPLLVSLAAVGLHTLATLFVTAGIAMLVYDWLGVGVLRRGWINFDRLWSIGLAGTGVLLIATA</sequence>
<gene>
    <name evidence="2" type="ORF">AWB69_06610</name>
</gene>
<feature type="transmembrane region" description="Helical" evidence="1">
    <location>
        <begin position="153"/>
        <end position="182"/>
    </location>
</feature>
<feature type="transmembrane region" description="Helical" evidence="1">
    <location>
        <begin position="77"/>
        <end position="96"/>
    </location>
</feature>
<feature type="transmembrane region" description="Helical" evidence="1">
    <location>
        <begin position="194"/>
        <end position="212"/>
    </location>
</feature>
<feature type="transmembrane region" description="Helical" evidence="1">
    <location>
        <begin position="14"/>
        <end position="40"/>
    </location>
</feature>
<organism evidence="2 3">
    <name type="scientific">Caballeronia udeis</name>
    <dbReference type="NCBI Taxonomy" id="1232866"/>
    <lineage>
        <taxon>Bacteria</taxon>
        <taxon>Pseudomonadati</taxon>
        <taxon>Pseudomonadota</taxon>
        <taxon>Betaproteobacteria</taxon>
        <taxon>Burkholderiales</taxon>
        <taxon>Burkholderiaceae</taxon>
        <taxon>Caballeronia</taxon>
    </lineage>
</organism>
<evidence type="ECO:0000256" key="1">
    <source>
        <dbReference type="SAM" id="Phobius"/>
    </source>
</evidence>
<keyword evidence="1" id="KW-1133">Transmembrane helix</keyword>
<dbReference type="EMBL" id="FCOK02000061">
    <property type="protein sequence ID" value="SAL59741.1"/>
    <property type="molecule type" value="Genomic_DNA"/>
</dbReference>
<protein>
    <submittedName>
        <fullName evidence="2">Membrane protein</fullName>
    </submittedName>
</protein>
<keyword evidence="1" id="KW-0812">Transmembrane</keyword>
<feature type="transmembrane region" description="Helical" evidence="1">
    <location>
        <begin position="117"/>
        <end position="141"/>
    </location>
</feature>
<dbReference type="Proteomes" id="UP000054683">
    <property type="component" value="Unassembled WGS sequence"/>
</dbReference>
<dbReference type="OrthoDB" id="8850092at2"/>
<keyword evidence="1" id="KW-0472">Membrane</keyword>
<feature type="transmembrane region" description="Helical" evidence="1">
    <location>
        <begin position="47"/>
        <end position="71"/>
    </location>
</feature>
<dbReference type="RefSeq" id="WP_062090866.1">
    <property type="nucleotide sequence ID" value="NZ_FCOK02000061.1"/>
</dbReference>